<accession>A0A1J5PTF7</accession>
<reference evidence="1" key="1">
    <citation type="submission" date="2016-10" db="EMBL/GenBank/DDBJ databases">
        <title>Sequence of Gallionella enrichment culture.</title>
        <authorList>
            <person name="Poehlein A."/>
            <person name="Muehling M."/>
            <person name="Daniel R."/>
        </authorList>
    </citation>
    <scope>NUCLEOTIDE SEQUENCE</scope>
</reference>
<name>A0A1J5PTF7_9ZZZZ</name>
<comment type="caution">
    <text evidence="1">The sequence shown here is derived from an EMBL/GenBank/DDBJ whole genome shotgun (WGS) entry which is preliminary data.</text>
</comment>
<proteinExistence type="predicted"/>
<protein>
    <submittedName>
        <fullName evidence="1">Uncharacterized protein</fullName>
    </submittedName>
</protein>
<evidence type="ECO:0000313" key="1">
    <source>
        <dbReference type="EMBL" id="OIQ74769.1"/>
    </source>
</evidence>
<dbReference type="AlphaFoldDB" id="A0A1J5PTF7"/>
<sequence>MTRDFADGNYRFIPAVFQYSSGAAAFSGFEIERVRFDRLTPLAEGFAQAAKYIQAADRPLTSFCACELRSPAAFTEAGFLAFNQHYVETLADWGIFDGTINPVARSNVCPEIDPPSEPSFYAFSFTRPCQGAGAAATPDFVIAGGAEARGGPGSYPERIVRYRDLSADGLKEKVGFTVREMESRLAAFGFDWKHTTAAQAYTVHDFHPVVADELVRRGAARSGLTWHFARPPVIDLEFEMDCRRVTREIVI</sequence>
<organism evidence="1">
    <name type="scientific">mine drainage metagenome</name>
    <dbReference type="NCBI Taxonomy" id="410659"/>
    <lineage>
        <taxon>unclassified sequences</taxon>
        <taxon>metagenomes</taxon>
        <taxon>ecological metagenomes</taxon>
    </lineage>
</organism>
<dbReference type="EMBL" id="MLJW01002390">
    <property type="protein sequence ID" value="OIQ74769.1"/>
    <property type="molecule type" value="Genomic_DNA"/>
</dbReference>
<gene>
    <name evidence="1" type="ORF">GALL_435730</name>
</gene>